<name>A0A4Z2EUP5_9TELE</name>
<feature type="region of interest" description="Disordered" evidence="1">
    <location>
        <begin position="19"/>
        <end position="55"/>
    </location>
</feature>
<dbReference type="Proteomes" id="UP000314294">
    <property type="component" value="Unassembled WGS sequence"/>
</dbReference>
<accession>A0A4Z2EUP5</accession>
<comment type="caution">
    <text evidence="2">The sequence shown here is derived from an EMBL/GenBank/DDBJ whole genome shotgun (WGS) entry which is preliminary data.</text>
</comment>
<protein>
    <submittedName>
        <fullName evidence="2">Uncharacterized protein</fullName>
    </submittedName>
</protein>
<proteinExistence type="predicted"/>
<dbReference type="AlphaFoldDB" id="A0A4Z2EUP5"/>
<gene>
    <name evidence="2" type="ORF">EYF80_057182</name>
</gene>
<reference evidence="2 3" key="1">
    <citation type="submission" date="2019-03" db="EMBL/GenBank/DDBJ databases">
        <title>First draft genome of Liparis tanakae, snailfish: a comprehensive survey of snailfish specific genes.</title>
        <authorList>
            <person name="Kim W."/>
            <person name="Song I."/>
            <person name="Jeong J.-H."/>
            <person name="Kim D."/>
            <person name="Kim S."/>
            <person name="Ryu S."/>
            <person name="Song J.Y."/>
            <person name="Lee S.K."/>
        </authorList>
    </citation>
    <scope>NUCLEOTIDE SEQUENCE [LARGE SCALE GENOMIC DNA]</scope>
    <source>
        <tissue evidence="2">Muscle</tissue>
    </source>
</reference>
<organism evidence="2 3">
    <name type="scientific">Liparis tanakae</name>
    <name type="common">Tanaka's snailfish</name>
    <dbReference type="NCBI Taxonomy" id="230148"/>
    <lineage>
        <taxon>Eukaryota</taxon>
        <taxon>Metazoa</taxon>
        <taxon>Chordata</taxon>
        <taxon>Craniata</taxon>
        <taxon>Vertebrata</taxon>
        <taxon>Euteleostomi</taxon>
        <taxon>Actinopterygii</taxon>
        <taxon>Neopterygii</taxon>
        <taxon>Teleostei</taxon>
        <taxon>Neoteleostei</taxon>
        <taxon>Acanthomorphata</taxon>
        <taxon>Eupercaria</taxon>
        <taxon>Perciformes</taxon>
        <taxon>Cottioidei</taxon>
        <taxon>Cottales</taxon>
        <taxon>Liparidae</taxon>
        <taxon>Liparis</taxon>
    </lineage>
</organism>
<evidence type="ECO:0000313" key="2">
    <source>
        <dbReference type="EMBL" id="TNN32656.1"/>
    </source>
</evidence>
<sequence length="55" mass="5684">MQKTPRTNFFCQMVGHQTLDGASQRAAPERGMSKIASPAVVSPGGEESGAPGRPG</sequence>
<evidence type="ECO:0000256" key="1">
    <source>
        <dbReference type="SAM" id="MobiDB-lite"/>
    </source>
</evidence>
<evidence type="ECO:0000313" key="3">
    <source>
        <dbReference type="Proteomes" id="UP000314294"/>
    </source>
</evidence>
<keyword evidence="3" id="KW-1185">Reference proteome</keyword>
<dbReference type="EMBL" id="SRLO01002567">
    <property type="protein sequence ID" value="TNN32656.1"/>
    <property type="molecule type" value="Genomic_DNA"/>
</dbReference>